<comment type="caution">
    <text evidence="2">The sequence shown here is derived from an EMBL/GenBank/DDBJ whole genome shotgun (WGS) entry which is preliminary data.</text>
</comment>
<proteinExistence type="predicted"/>
<protein>
    <submittedName>
        <fullName evidence="2">Glycosyl transferase</fullName>
    </submittedName>
</protein>
<reference evidence="2 3" key="1">
    <citation type="submission" date="2017-10" db="EMBL/GenBank/DDBJ databases">
        <title>Draft genome of Chryseomicrobium casticus sp. nov.</title>
        <authorList>
            <person name="Chakraborty R."/>
            <person name="Saha T."/>
        </authorList>
    </citation>
    <scope>NUCLEOTIDE SEQUENCE [LARGE SCALE GENOMIC DNA]</scope>
    <source>
        <strain evidence="2 3">ET03</strain>
    </source>
</reference>
<dbReference type="EMBL" id="PCGR01000002">
    <property type="protein sequence ID" value="PJK16756.1"/>
    <property type="molecule type" value="Genomic_DNA"/>
</dbReference>
<dbReference type="InterPro" id="IPR022622">
    <property type="entry name" value="DUF3492"/>
</dbReference>
<name>A0A2M9EZX7_9BACL</name>
<dbReference type="PANTHER" id="PTHR12526:SF608">
    <property type="entry name" value="PELF"/>
    <property type="match status" value="1"/>
</dbReference>
<evidence type="ECO:0000313" key="3">
    <source>
        <dbReference type="Proteomes" id="UP000228680"/>
    </source>
</evidence>
<dbReference type="OrthoDB" id="9772485at2"/>
<dbReference type="AlphaFoldDB" id="A0A2M9EZX7"/>
<feature type="domain" description="DUF3492" evidence="1">
    <location>
        <begin position="1"/>
        <end position="259"/>
    </location>
</feature>
<keyword evidence="2" id="KW-0808">Transferase</keyword>
<evidence type="ECO:0000313" key="2">
    <source>
        <dbReference type="EMBL" id="PJK16756.1"/>
    </source>
</evidence>
<dbReference type="Pfam" id="PF13692">
    <property type="entry name" value="Glyco_trans_1_4"/>
    <property type="match status" value="1"/>
</dbReference>
<sequence>MRICVFVEGAYPRTTGGVSSWLQYMMEQLPHHQFIVFSIAPKQREELTVKYPPPPNLVELKEIYLEGYLDTEPTHNKRYKLTHDEKQAIYQLIAGEPTDWTALFDLFRKDRIDSIPDFLVSKDFYDIVYELCSERFPYVPFTDMFWSLRSMLLPLFVALDQDIPEADIYHSVSTGYAGVLGSAAKHRYQKPLILTEHGIYTREREEEIIKARWIQGYFKDIWIHYFYNLSSCTYTYADTVTSLFEKNRRIQMDLGCPPEKTKVIENGVDIARYGSVTRKRKPGFHVGAVVRIVPIKDIKTMLQSFARVQQMLPESHFYLIGPNDEDKEYYEECLLLGEALSIKNLHYTGNADVRTYFEFIDVLVLSSISEGQPLVILEAFAAGIPVVATDVGACRELIEGAHDEFGHAGAVVPLMHYQQMAHQITRILQSPELQITYGLAGKERVRARYRIDQMIENYDKLYLSQEVKTDGRNRISAEGAL</sequence>
<dbReference type="NCBIfam" id="NF038011">
    <property type="entry name" value="PelF"/>
    <property type="match status" value="1"/>
</dbReference>
<dbReference type="Gene3D" id="3.40.50.2000">
    <property type="entry name" value="Glycogen Phosphorylase B"/>
    <property type="match status" value="2"/>
</dbReference>
<dbReference type="InterPro" id="IPR047691">
    <property type="entry name" value="PelF-like"/>
</dbReference>
<keyword evidence="3" id="KW-1185">Reference proteome</keyword>
<dbReference type="SUPFAM" id="SSF53756">
    <property type="entry name" value="UDP-Glycosyltransferase/glycogen phosphorylase"/>
    <property type="match status" value="1"/>
</dbReference>
<dbReference type="RefSeq" id="WP_100353312.1">
    <property type="nucleotide sequence ID" value="NZ_PCGR01000002.1"/>
</dbReference>
<dbReference type="Pfam" id="PF11997">
    <property type="entry name" value="DUF3492"/>
    <property type="match status" value="1"/>
</dbReference>
<accession>A0A2M9EZX7</accession>
<gene>
    <name evidence="2" type="ORF">CQS04_06275</name>
</gene>
<dbReference type="PANTHER" id="PTHR12526">
    <property type="entry name" value="GLYCOSYLTRANSFERASE"/>
    <property type="match status" value="1"/>
</dbReference>
<evidence type="ECO:0000259" key="1">
    <source>
        <dbReference type="Pfam" id="PF11997"/>
    </source>
</evidence>
<organism evidence="2 3">
    <name type="scientific">Chryseomicrobium excrementi</name>
    <dbReference type="NCBI Taxonomy" id="2041346"/>
    <lineage>
        <taxon>Bacteria</taxon>
        <taxon>Bacillati</taxon>
        <taxon>Bacillota</taxon>
        <taxon>Bacilli</taxon>
        <taxon>Bacillales</taxon>
        <taxon>Caryophanaceae</taxon>
        <taxon>Chryseomicrobium</taxon>
    </lineage>
</organism>
<dbReference type="Proteomes" id="UP000228680">
    <property type="component" value="Unassembled WGS sequence"/>
</dbReference>
<dbReference type="GO" id="GO:0016740">
    <property type="term" value="F:transferase activity"/>
    <property type="evidence" value="ECO:0007669"/>
    <property type="project" value="UniProtKB-KW"/>
</dbReference>